<comment type="caution">
    <text evidence="1">The sequence shown here is derived from an EMBL/GenBank/DDBJ whole genome shotgun (WGS) entry which is preliminary data.</text>
</comment>
<accession>A0A502F9H7</accession>
<evidence type="ECO:0000313" key="2">
    <source>
        <dbReference type="Proteomes" id="UP000317078"/>
    </source>
</evidence>
<dbReference type="AlphaFoldDB" id="A0A502F9H7"/>
<proteinExistence type="predicted"/>
<dbReference type="EMBL" id="RCZP01000043">
    <property type="protein sequence ID" value="TPG45981.1"/>
    <property type="molecule type" value="Genomic_DNA"/>
</dbReference>
<evidence type="ECO:0000313" key="1">
    <source>
        <dbReference type="EMBL" id="TPG45981.1"/>
    </source>
</evidence>
<name>A0A502F9H7_9PROT</name>
<protein>
    <submittedName>
        <fullName evidence="1">Uncharacterized protein</fullName>
    </submittedName>
</protein>
<reference evidence="1 2" key="1">
    <citation type="journal article" date="2019" name="Environ. Microbiol.">
        <title>Species interactions and distinct microbial communities in high Arctic permafrost affected cryosols are associated with the CH4 and CO2 gas fluxes.</title>
        <authorList>
            <person name="Altshuler I."/>
            <person name="Hamel J."/>
            <person name="Turney S."/>
            <person name="Magnuson E."/>
            <person name="Levesque R."/>
            <person name="Greer C."/>
            <person name="Whyte L.G."/>
        </authorList>
    </citation>
    <scope>NUCLEOTIDE SEQUENCE [LARGE SCALE GENOMIC DNA]</scope>
    <source>
        <strain evidence="1 2">S9.3B</strain>
    </source>
</reference>
<dbReference type="RefSeq" id="WP_140886543.1">
    <property type="nucleotide sequence ID" value="NZ_RCZP01000043.1"/>
</dbReference>
<organism evidence="1 2">
    <name type="scientific">Muricoccus nepalensis</name>
    <dbReference type="NCBI Taxonomy" id="1854500"/>
    <lineage>
        <taxon>Bacteria</taxon>
        <taxon>Pseudomonadati</taxon>
        <taxon>Pseudomonadota</taxon>
        <taxon>Alphaproteobacteria</taxon>
        <taxon>Acetobacterales</taxon>
        <taxon>Roseomonadaceae</taxon>
        <taxon>Muricoccus</taxon>
    </lineage>
</organism>
<dbReference type="Proteomes" id="UP000317078">
    <property type="component" value="Unassembled WGS sequence"/>
</dbReference>
<gene>
    <name evidence="1" type="ORF">EAH89_25500</name>
</gene>
<keyword evidence="2" id="KW-1185">Reference proteome</keyword>
<sequence length="253" mass="27445">MTDKTPTMTLEEAAAFIAADADAYYADGPTNGAEACDDAKEFAEYWLDGVAGELVEKLAREHELDEDELSDATKAALRDVYDSDRHGPRMTLEEAAAFIVAEVDAEYADGPPDDAEDCADAEEFADHWLEGSAGELVEELACKNDLDEDELSAATKAALLEIYDRDRHGLPMTLEEAAAVIAAQVDAGYEDGPTEDAEACDDAEEFADYHLEGSAGQLVEKLARENGLNEDELSDATEVALRDIYDTDRHGPR</sequence>